<organism evidence="1 2">
    <name type="scientific">Eretmocerus hayati</name>
    <dbReference type="NCBI Taxonomy" id="131215"/>
    <lineage>
        <taxon>Eukaryota</taxon>
        <taxon>Metazoa</taxon>
        <taxon>Ecdysozoa</taxon>
        <taxon>Arthropoda</taxon>
        <taxon>Hexapoda</taxon>
        <taxon>Insecta</taxon>
        <taxon>Pterygota</taxon>
        <taxon>Neoptera</taxon>
        <taxon>Endopterygota</taxon>
        <taxon>Hymenoptera</taxon>
        <taxon>Apocrita</taxon>
        <taxon>Proctotrupomorpha</taxon>
        <taxon>Chalcidoidea</taxon>
        <taxon>Aphelinidae</taxon>
        <taxon>Aphelininae</taxon>
        <taxon>Eretmocerus</taxon>
    </lineage>
</organism>
<dbReference type="EMBL" id="CM056742">
    <property type="protein sequence ID" value="KAJ8678085.1"/>
    <property type="molecule type" value="Genomic_DNA"/>
</dbReference>
<evidence type="ECO:0000313" key="2">
    <source>
        <dbReference type="Proteomes" id="UP001239111"/>
    </source>
</evidence>
<comment type="caution">
    <text evidence="1">The sequence shown here is derived from an EMBL/GenBank/DDBJ whole genome shotgun (WGS) entry which is preliminary data.</text>
</comment>
<protein>
    <submittedName>
        <fullName evidence="1">Uncharacterized protein</fullName>
    </submittedName>
</protein>
<keyword evidence="2" id="KW-1185">Reference proteome</keyword>
<evidence type="ECO:0000313" key="1">
    <source>
        <dbReference type="EMBL" id="KAJ8678085.1"/>
    </source>
</evidence>
<accession>A0ACC2P3C7</accession>
<sequence>MKELLDSQLYDVDDFDSNGVTPLYISTRYRHSISSLELVKAGANSNVVCEEVISENPHRIANRTVLKEAIMTRACQEISEDRLYPVKDVLDAFGDSEIVDMLFCEGASMDNPDVYHTCQILIDTAKSDLIEYPDSKYLDMIKCLIKQIVLLES</sequence>
<gene>
    <name evidence="1" type="ORF">QAD02_013872</name>
</gene>
<reference evidence="1" key="1">
    <citation type="submission" date="2023-04" db="EMBL/GenBank/DDBJ databases">
        <title>A chromosome-level genome assembly of the parasitoid wasp Eretmocerus hayati.</title>
        <authorList>
            <person name="Zhong Y."/>
            <person name="Liu S."/>
            <person name="Liu Y."/>
        </authorList>
    </citation>
    <scope>NUCLEOTIDE SEQUENCE</scope>
    <source>
        <strain evidence="1">ZJU_SS_LIU_2023</strain>
    </source>
</reference>
<proteinExistence type="predicted"/>
<name>A0ACC2P3C7_9HYME</name>
<dbReference type="Proteomes" id="UP001239111">
    <property type="component" value="Chromosome 2"/>
</dbReference>